<evidence type="ECO:0000313" key="1">
    <source>
        <dbReference type="EnsemblPlants" id="cds.evm.model.05.825"/>
    </source>
</evidence>
<dbReference type="AlphaFoldDB" id="A0A803PS06"/>
<dbReference type="Proteomes" id="UP000596661">
    <property type="component" value="Chromosome 5"/>
</dbReference>
<proteinExistence type="predicted"/>
<dbReference type="EnsemblPlants" id="evm.model.05.825">
    <property type="protein sequence ID" value="cds.evm.model.05.825"/>
    <property type="gene ID" value="evm.TU.05.825"/>
</dbReference>
<sequence>MLPLKKERGGFEILMHKNGLLTDKLSLNEKHKPIHYISASEDLLTPFQEGTISHLELLYEGGQAFLGDSFQSG</sequence>
<dbReference type="Gramene" id="evm.model.05.825">
    <property type="protein sequence ID" value="cds.evm.model.05.825"/>
    <property type="gene ID" value="evm.TU.05.825"/>
</dbReference>
<dbReference type="EMBL" id="UZAU01000465">
    <property type="status" value="NOT_ANNOTATED_CDS"/>
    <property type="molecule type" value="Genomic_DNA"/>
</dbReference>
<accession>A0A803PS06</accession>
<reference evidence="1" key="1">
    <citation type="submission" date="2018-11" db="EMBL/GenBank/DDBJ databases">
        <authorList>
            <person name="Grassa J C."/>
        </authorList>
    </citation>
    <scope>NUCLEOTIDE SEQUENCE [LARGE SCALE GENOMIC DNA]</scope>
</reference>
<keyword evidence="2" id="KW-1185">Reference proteome</keyword>
<evidence type="ECO:0000313" key="2">
    <source>
        <dbReference type="Proteomes" id="UP000596661"/>
    </source>
</evidence>
<organism evidence="1 2">
    <name type="scientific">Cannabis sativa</name>
    <name type="common">Hemp</name>
    <name type="synonym">Marijuana</name>
    <dbReference type="NCBI Taxonomy" id="3483"/>
    <lineage>
        <taxon>Eukaryota</taxon>
        <taxon>Viridiplantae</taxon>
        <taxon>Streptophyta</taxon>
        <taxon>Embryophyta</taxon>
        <taxon>Tracheophyta</taxon>
        <taxon>Spermatophyta</taxon>
        <taxon>Magnoliopsida</taxon>
        <taxon>eudicotyledons</taxon>
        <taxon>Gunneridae</taxon>
        <taxon>Pentapetalae</taxon>
        <taxon>rosids</taxon>
        <taxon>fabids</taxon>
        <taxon>Rosales</taxon>
        <taxon>Cannabaceae</taxon>
        <taxon>Cannabis</taxon>
    </lineage>
</organism>
<name>A0A803PS06_CANSA</name>
<protein>
    <submittedName>
        <fullName evidence="1">Uncharacterized protein</fullName>
    </submittedName>
</protein>
<reference evidence="1" key="2">
    <citation type="submission" date="2021-03" db="UniProtKB">
        <authorList>
            <consortium name="EnsemblPlants"/>
        </authorList>
    </citation>
    <scope>IDENTIFICATION</scope>
</reference>